<dbReference type="InterPro" id="IPR011938">
    <property type="entry name" value="DNA_recomb/repair_RadA"/>
</dbReference>
<keyword evidence="5 9" id="KW-0067">ATP-binding</keyword>
<comment type="similarity">
    <text evidence="1 9">Belongs to the eukaryotic RecA-like protein family.</text>
</comment>
<dbReference type="InterPro" id="IPR020588">
    <property type="entry name" value="RecA_ATP-bd"/>
</dbReference>
<evidence type="ECO:0000313" key="14">
    <source>
        <dbReference type="Proteomes" id="UP000509771"/>
    </source>
</evidence>
<accession>A0A7D5R0X8</accession>
<dbReference type="GO" id="GO:0005524">
    <property type="term" value="F:ATP binding"/>
    <property type="evidence" value="ECO:0007669"/>
    <property type="project" value="UniProtKB-UniRule"/>
</dbReference>
<sequence length="418" mass="45802">MVEDLRLDSLEGVGPVTTRKLSDAGVHNVMDLIVRGPVEIADITGMEKDTAEKIVNKARQHLVEGGLIAKDFVSASEIYKYRQSIGKITTGTNCLDTLFDGGIETQALTEVYGEFGCGKTQFAHTMSVMVQKSKEEGGLEGSVLYIDTENTFRPERIVSIAQAHDMDPEKVLDNIIVARAYNSAHQVLILEEAGPVIEENNVKLIVADSAVGLFRAEYLGRGTLSVRQQKLNHFVHLLSRIAETYNCAAIATNQVMASPDVFFGDPTRPIGGNVVAHTSTYRIYFKKSGKKRIARMVDSPHHPEEEVIFALGEAGIIDPEEVEKKTKKTTKKATTKKTTTKKAKEAEVEATVETPEVEATVETPEVEATVETPEVEATVETPEVEATVETPEVEATVETPEVKAKVEIESDDFDPVEE</sequence>
<dbReference type="InterPro" id="IPR010995">
    <property type="entry name" value="DNA_repair_Rad51/TF_NusA_a-hlx"/>
</dbReference>
<evidence type="ECO:0000256" key="4">
    <source>
        <dbReference type="ARBA" id="ARBA00022763"/>
    </source>
</evidence>
<dbReference type="PANTHER" id="PTHR22942">
    <property type="entry name" value="RECA/RAD51/RADA DNA STRAND-PAIRING FAMILY MEMBER"/>
    <property type="match status" value="1"/>
</dbReference>
<evidence type="ECO:0000256" key="3">
    <source>
        <dbReference type="ARBA" id="ARBA00022741"/>
    </source>
</evidence>
<dbReference type="InterPro" id="IPR020587">
    <property type="entry name" value="RecA_monomer-monomer_interface"/>
</dbReference>
<dbReference type="InterPro" id="IPR003593">
    <property type="entry name" value="AAA+_ATPase"/>
</dbReference>
<keyword evidence="3 9" id="KW-0547">Nucleotide-binding</keyword>
<comment type="caution">
    <text evidence="9">Lacks conserved residue(s) required for the propagation of feature annotation.</text>
</comment>
<dbReference type="NCBIfam" id="NF003301">
    <property type="entry name" value="PRK04301.1"/>
    <property type="match status" value="1"/>
</dbReference>
<evidence type="ECO:0000256" key="10">
    <source>
        <dbReference type="SAM" id="MobiDB-lite"/>
    </source>
</evidence>
<dbReference type="EMBL" id="CP026993">
    <property type="protein sequence ID" value="QLH03378.1"/>
    <property type="molecule type" value="Genomic_DNA"/>
</dbReference>
<evidence type="ECO:0000259" key="11">
    <source>
        <dbReference type="PROSITE" id="PS50162"/>
    </source>
</evidence>
<evidence type="ECO:0000256" key="2">
    <source>
        <dbReference type="ARBA" id="ARBA00018144"/>
    </source>
</evidence>
<feature type="compositionally biased region" description="Low complexity" evidence="10">
    <location>
        <begin position="349"/>
        <end position="397"/>
    </location>
</feature>
<dbReference type="InterPro" id="IPR013632">
    <property type="entry name" value="Rad51_C"/>
</dbReference>
<dbReference type="NCBIfam" id="TIGR02236">
    <property type="entry name" value="recomb_radA"/>
    <property type="match status" value="1"/>
</dbReference>
<evidence type="ECO:0000256" key="6">
    <source>
        <dbReference type="ARBA" id="ARBA00023125"/>
    </source>
</evidence>
<evidence type="ECO:0000256" key="5">
    <source>
        <dbReference type="ARBA" id="ARBA00022840"/>
    </source>
</evidence>
<evidence type="ECO:0000256" key="1">
    <source>
        <dbReference type="ARBA" id="ARBA00008050"/>
    </source>
</evidence>
<feature type="region of interest" description="Disordered" evidence="10">
    <location>
        <begin position="346"/>
        <end position="397"/>
    </location>
</feature>
<dbReference type="Gene3D" id="1.10.150.20">
    <property type="entry name" value="5' to 3' exonuclease, C-terminal subdomain"/>
    <property type="match status" value="1"/>
</dbReference>
<gene>
    <name evidence="9" type="primary">radA</name>
    <name evidence="13" type="ORF">C5F47_07370</name>
</gene>
<dbReference type="GO" id="GO:0006281">
    <property type="term" value="P:DNA repair"/>
    <property type="evidence" value="ECO:0007669"/>
    <property type="project" value="UniProtKB-UniRule"/>
</dbReference>
<organism evidence="13 14">
    <name type="scientific">Nitrosopumilus cobalaminigenes</name>
    <dbReference type="NCBI Taxonomy" id="1470066"/>
    <lineage>
        <taxon>Archaea</taxon>
        <taxon>Nitrososphaerota</taxon>
        <taxon>Nitrososphaeria</taxon>
        <taxon>Nitrosopumilales</taxon>
        <taxon>Nitrosopumilaceae</taxon>
        <taxon>Nitrosopumilus</taxon>
    </lineage>
</organism>
<dbReference type="SMART" id="SM00382">
    <property type="entry name" value="AAA"/>
    <property type="match status" value="1"/>
</dbReference>
<keyword evidence="4 9" id="KW-0227">DNA damage</keyword>
<name>A0A7D5R0X8_9ARCH</name>
<dbReference type="Pfam" id="PF14520">
    <property type="entry name" value="HHH_5"/>
    <property type="match status" value="1"/>
</dbReference>
<dbReference type="PANTHER" id="PTHR22942:SF30">
    <property type="entry name" value="MEIOTIC RECOMBINATION PROTEIN DMC1_LIM15 HOMOLOG"/>
    <property type="match status" value="1"/>
</dbReference>
<dbReference type="FunFam" id="3.40.50.300:FF:002052">
    <property type="entry name" value="DNA repair protein RAD51 homolog"/>
    <property type="match status" value="1"/>
</dbReference>
<feature type="domain" description="RecA family profile 2" evidence="12">
    <location>
        <begin position="260"/>
        <end position="321"/>
    </location>
</feature>
<dbReference type="OrthoDB" id="31129at2157"/>
<dbReference type="RefSeq" id="WP_179360493.1">
    <property type="nucleotide sequence ID" value="NZ_CP026993.1"/>
</dbReference>
<dbReference type="GO" id="GO:0003684">
    <property type="term" value="F:damaged DNA binding"/>
    <property type="evidence" value="ECO:0007669"/>
    <property type="project" value="UniProtKB-UniRule"/>
</dbReference>
<dbReference type="GO" id="GO:0140664">
    <property type="term" value="F:ATP-dependent DNA damage sensor activity"/>
    <property type="evidence" value="ECO:0007669"/>
    <property type="project" value="InterPro"/>
</dbReference>
<dbReference type="Pfam" id="PF08423">
    <property type="entry name" value="Rad51"/>
    <property type="match status" value="1"/>
</dbReference>
<evidence type="ECO:0000256" key="9">
    <source>
        <dbReference type="HAMAP-Rule" id="MF_00348"/>
    </source>
</evidence>
<evidence type="ECO:0000256" key="8">
    <source>
        <dbReference type="ARBA" id="ARBA00025684"/>
    </source>
</evidence>
<keyword evidence="6 9" id="KW-0238">DNA-binding</keyword>
<dbReference type="GO" id="GO:0006310">
    <property type="term" value="P:DNA recombination"/>
    <property type="evidence" value="ECO:0007669"/>
    <property type="project" value="UniProtKB-UniRule"/>
</dbReference>
<protein>
    <recommendedName>
        <fullName evidence="2 9">DNA repair and recombination protein RadA</fullName>
    </recommendedName>
</protein>
<dbReference type="Proteomes" id="UP000509771">
    <property type="component" value="Chromosome"/>
</dbReference>
<dbReference type="AlphaFoldDB" id="A0A7D5R0X8"/>
<dbReference type="PROSITE" id="PS50162">
    <property type="entry name" value="RECA_2"/>
    <property type="match status" value="1"/>
</dbReference>
<dbReference type="PROSITE" id="PS50163">
    <property type="entry name" value="RECA_3"/>
    <property type="match status" value="1"/>
</dbReference>
<evidence type="ECO:0000256" key="7">
    <source>
        <dbReference type="ARBA" id="ARBA00023172"/>
    </source>
</evidence>
<dbReference type="KEGG" id="ncl:C5F47_07370"/>
<dbReference type="GeneID" id="56059867"/>
<reference evidence="13 14" key="1">
    <citation type="submission" date="2018-02" db="EMBL/GenBank/DDBJ databases">
        <title>Complete genome of Nitrosopumilus cobalaminigenes HCA1.</title>
        <authorList>
            <person name="Qin W."/>
            <person name="Zheng Y."/>
            <person name="Stahl D.A."/>
        </authorList>
    </citation>
    <scope>NUCLEOTIDE SEQUENCE [LARGE SCALE GENOMIC DNA]</scope>
    <source>
        <strain evidence="13 14">HCA1</strain>
    </source>
</reference>
<dbReference type="InterPro" id="IPR027417">
    <property type="entry name" value="P-loop_NTPase"/>
</dbReference>
<comment type="function">
    <text evidence="8 9">Involved in DNA repair and in homologous recombination. Binds and assemble on single-stranded DNA to form a nucleoprotein filament. Hydrolyzes ATP in a ssDNA-dependent manner and promotes DNA strand exchange between homologous DNA molecules.</text>
</comment>
<dbReference type="HAMAP" id="MF_00348">
    <property type="entry name" value="RadA_arch"/>
    <property type="match status" value="1"/>
</dbReference>
<keyword evidence="7 9" id="KW-0233">DNA recombination</keyword>
<dbReference type="SUPFAM" id="SSF52540">
    <property type="entry name" value="P-loop containing nucleoside triphosphate hydrolases"/>
    <property type="match status" value="1"/>
</dbReference>
<keyword evidence="14" id="KW-1185">Reference proteome</keyword>
<proteinExistence type="inferred from homology"/>
<feature type="domain" description="RecA family profile 1" evidence="11">
    <location>
        <begin position="84"/>
        <end position="255"/>
    </location>
</feature>
<evidence type="ECO:0000313" key="13">
    <source>
        <dbReference type="EMBL" id="QLH03378.1"/>
    </source>
</evidence>
<evidence type="ECO:0000259" key="12">
    <source>
        <dbReference type="PROSITE" id="PS50163"/>
    </source>
</evidence>
<dbReference type="SUPFAM" id="SSF47794">
    <property type="entry name" value="Rad51 N-terminal domain-like"/>
    <property type="match status" value="1"/>
</dbReference>
<dbReference type="Gene3D" id="3.40.50.300">
    <property type="entry name" value="P-loop containing nucleotide triphosphate hydrolases"/>
    <property type="match status" value="1"/>
</dbReference>